<accession>A0ABP9ULI8</accession>
<dbReference type="InterPro" id="IPR014284">
    <property type="entry name" value="RNA_pol_sigma-70_dom"/>
</dbReference>
<dbReference type="InterPro" id="IPR053812">
    <property type="entry name" value="HTH_Sigma70_ECF-like"/>
</dbReference>
<name>A0ABP9ULI8_9BACT</name>
<dbReference type="InterPro" id="IPR013324">
    <property type="entry name" value="RNA_pol_sigma_r3/r4-like"/>
</dbReference>
<feature type="domain" description="RNA polymerase sigma-70 ECF-like HTH" evidence="1">
    <location>
        <begin position="18"/>
        <end position="174"/>
    </location>
</feature>
<dbReference type="NCBIfam" id="TIGR02937">
    <property type="entry name" value="sigma70-ECF"/>
    <property type="match status" value="1"/>
</dbReference>
<keyword evidence="3" id="KW-1185">Reference proteome</keyword>
<dbReference type="SUPFAM" id="SSF88659">
    <property type="entry name" value="Sigma3 and sigma4 domains of RNA polymerase sigma factors"/>
    <property type="match status" value="1"/>
</dbReference>
<reference evidence="2 3" key="1">
    <citation type="submission" date="2024-02" db="EMBL/GenBank/DDBJ databases">
        <title>Haloferula sargassicola NBRC 104335.</title>
        <authorList>
            <person name="Ichikawa N."/>
            <person name="Katano-Makiyama Y."/>
            <person name="Hidaka K."/>
        </authorList>
    </citation>
    <scope>NUCLEOTIDE SEQUENCE [LARGE SCALE GENOMIC DNA]</scope>
    <source>
        <strain evidence="2 3">NBRC 104335</strain>
    </source>
</reference>
<sequence length="182" mass="20934">MHDPEKSALGAVEQPLTTEEILPLVYEELRRIASDRLRRESRQFTLQPTALVHEAWLRLSGGRLVTWENRAHFFGAAAQAMRRILVDRARAKQAAKRQRDEVEPDESMEYGDDRVLAIHDCLTELERVDPLSAKIVLLKFYGGLDNKEVAEIVGRSLRSVERQWMFARGRLYQMMAADSTRA</sequence>
<evidence type="ECO:0000313" key="2">
    <source>
        <dbReference type="EMBL" id="GAA5481552.1"/>
    </source>
</evidence>
<dbReference type="InterPro" id="IPR036388">
    <property type="entry name" value="WH-like_DNA-bd_sf"/>
</dbReference>
<dbReference type="RefSeq" id="WP_353565702.1">
    <property type="nucleotide sequence ID" value="NZ_BAABRI010000003.1"/>
</dbReference>
<organism evidence="2 3">
    <name type="scientific">Haloferula sargassicola</name>
    <dbReference type="NCBI Taxonomy" id="490096"/>
    <lineage>
        <taxon>Bacteria</taxon>
        <taxon>Pseudomonadati</taxon>
        <taxon>Verrucomicrobiota</taxon>
        <taxon>Verrucomicrobiia</taxon>
        <taxon>Verrucomicrobiales</taxon>
        <taxon>Verrucomicrobiaceae</taxon>
        <taxon>Haloferula</taxon>
    </lineage>
</organism>
<evidence type="ECO:0000259" key="1">
    <source>
        <dbReference type="Pfam" id="PF07638"/>
    </source>
</evidence>
<proteinExistence type="predicted"/>
<dbReference type="Gene3D" id="1.10.10.10">
    <property type="entry name" value="Winged helix-like DNA-binding domain superfamily/Winged helix DNA-binding domain"/>
    <property type="match status" value="1"/>
</dbReference>
<comment type="caution">
    <text evidence="2">The sequence shown here is derived from an EMBL/GenBank/DDBJ whole genome shotgun (WGS) entry which is preliminary data.</text>
</comment>
<dbReference type="NCBIfam" id="TIGR02999">
    <property type="entry name" value="Sig-70_X6"/>
    <property type="match status" value="1"/>
</dbReference>
<gene>
    <name evidence="2" type="ORF">Hsar01_00761</name>
</gene>
<evidence type="ECO:0000313" key="3">
    <source>
        <dbReference type="Proteomes" id="UP001476282"/>
    </source>
</evidence>
<dbReference type="EMBL" id="BAABRI010000003">
    <property type="protein sequence ID" value="GAA5481552.1"/>
    <property type="molecule type" value="Genomic_DNA"/>
</dbReference>
<dbReference type="Proteomes" id="UP001476282">
    <property type="component" value="Unassembled WGS sequence"/>
</dbReference>
<protein>
    <recommendedName>
        <fullName evidence="1">RNA polymerase sigma-70 ECF-like HTH domain-containing protein</fullName>
    </recommendedName>
</protein>
<dbReference type="InterPro" id="IPR011517">
    <property type="entry name" value="RNA_pol_sigma70_ECF-like"/>
</dbReference>
<dbReference type="Pfam" id="PF07638">
    <property type="entry name" value="Sigma70_ECF"/>
    <property type="match status" value="1"/>
</dbReference>